<proteinExistence type="inferred from homology"/>
<keyword evidence="4" id="KW-0309">Germination</keyword>
<name>A0ABT8HSK1_9BACL</name>
<dbReference type="EMBL" id="JAUHTR010000001">
    <property type="protein sequence ID" value="MDN4523733.1"/>
    <property type="molecule type" value="Genomic_DNA"/>
</dbReference>
<evidence type="ECO:0000256" key="3">
    <source>
        <dbReference type="ARBA" id="ARBA00022448"/>
    </source>
</evidence>
<dbReference type="RefSeq" id="WP_301164745.1">
    <property type="nucleotide sequence ID" value="NZ_JAUHTR010000001.1"/>
</dbReference>
<keyword evidence="3" id="KW-0813">Transport</keyword>
<evidence type="ECO:0000256" key="8">
    <source>
        <dbReference type="SAM" id="Phobius"/>
    </source>
</evidence>
<keyword evidence="10" id="KW-1185">Reference proteome</keyword>
<keyword evidence="5 8" id="KW-0812">Transmembrane</keyword>
<keyword evidence="7 8" id="KW-0472">Membrane</keyword>
<comment type="subcellular location">
    <subcellularLocation>
        <location evidence="1">Membrane</location>
        <topology evidence="1">Multi-pass membrane protein</topology>
    </subcellularLocation>
</comment>
<feature type="transmembrane region" description="Helical" evidence="8">
    <location>
        <begin position="333"/>
        <end position="356"/>
    </location>
</feature>
<dbReference type="PANTHER" id="PTHR34975">
    <property type="entry name" value="SPORE GERMINATION PROTEIN A2"/>
    <property type="match status" value="1"/>
</dbReference>
<comment type="caution">
    <text evidence="9">The sequence shown here is derived from an EMBL/GenBank/DDBJ whole genome shotgun (WGS) entry which is preliminary data.</text>
</comment>
<feature type="transmembrane region" description="Helical" evidence="8">
    <location>
        <begin position="41"/>
        <end position="62"/>
    </location>
</feature>
<feature type="transmembrane region" description="Helical" evidence="8">
    <location>
        <begin position="82"/>
        <end position="106"/>
    </location>
</feature>
<gene>
    <name evidence="9" type="ORF">QYB97_04570</name>
</gene>
<evidence type="ECO:0000256" key="5">
    <source>
        <dbReference type="ARBA" id="ARBA00022692"/>
    </source>
</evidence>
<evidence type="ECO:0000256" key="6">
    <source>
        <dbReference type="ARBA" id="ARBA00022989"/>
    </source>
</evidence>
<dbReference type="InterPro" id="IPR004761">
    <property type="entry name" value="Spore_GerAB"/>
</dbReference>
<feature type="transmembrane region" description="Helical" evidence="8">
    <location>
        <begin position="147"/>
        <end position="165"/>
    </location>
</feature>
<feature type="transmembrane region" description="Helical" evidence="8">
    <location>
        <begin position="118"/>
        <end position="135"/>
    </location>
</feature>
<feature type="transmembrane region" description="Helical" evidence="8">
    <location>
        <begin position="303"/>
        <end position="321"/>
    </location>
</feature>
<dbReference type="PANTHER" id="PTHR34975:SF2">
    <property type="entry name" value="SPORE GERMINATION PROTEIN A2"/>
    <property type="match status" value="1"/>
</dbReference>
<evidence type="ECO:0000256" key="1">
    <source>
        <dbReference type="ARBA" id="ARBA00004141"/>
    </source>
</evidence>
<feature type="transmembrane region" description="Helical" evidence="8">
    <location>
        <begin position="220"/>
        <end position="243"/>
    </location>
</feature>
<comment type="similarity">
    <text evidence="2">Belongs to the amino acid-polyamine-organocation (APC) superfamily. Spore germination protein (SGP) (TC 2.A.3.9) family.</text>
</comment>
<feature type="transmembrane region" description="Helical" evidence="8">
    <location>
        <begin position="269"/>
        <end position="291"/>
    </location>
</feature>
<organism evidence="9 10">
    <name type="scientific">Fictibacillus fluitans</name>
    <dbReference type="NCBI Taxonomy" id="3058422"/>
    <lineage>
        <taxon>Bacteria</taxon>
        <taxon>Bacillati</taxon>
        <taxon>Bacillota</taxon>
        <taxon>Bacilli</taxon>
        <taxon>Bacillales</taxon>
        <taxon>Fictibacillaceae</taxon>
        <taxon>Fictibacillus</taxon>
    </lineage>
</organism>
<evidence type="ECO:0000256" key="7">
    <source>
        <dbReference type="ARBA" id="ARBA00023136"/>
    </source>
</evidence>
<dbReference type="NCBIfam" id="TIGR00912">
    <property type="entry name" value="2A0309"/>
    <property type="match status" value="1"/>
</dbReference>
<sequence length="365" mass="41010">MINKNDTITPLQSSLLIVQSQVGVGILSLPYSVHAIAKQDAWLSTFLAGFIVNGFIWLIILLAKRFPSQSLFQYTPQLFGKWVGNSLSLMYIIYFILVGSLILTLYLNVIYKWVFDETPIWATLLLMVLISIYLAKEPLRVIARFHGFVTVLILGLIGMVAYSYITIDIRYILPVGQSGILNIFKGSKEAAISFLGYELLLVVFPCILNGRKSALKAATYANLFVTLLYGFVVFTSLIVFSPIEIELVPEPILYMLKAFSSRVVDRIDLLLLSIWMVCVTTSYVTYIYLGGKGIQTLFSLKKQSTAVIIAAFLTYWIPLFLQGEVKIAAFSKYVSNISYIFTIGIPVLLLLISLVFHRKSKEQSL</sequence>
<evidence type="ECO:0000313" key="9">
    <source>
        <dbReference type="EMBL" id="MDN4523733.1"/>
    </source>
</evidence>
<evidence type="ECO:0000256" key="2">
    <source>
        <dbReference type="ARBA" id="ARBA00007998"/>
    </source>
</evidence>
<accession>A0ABT8HSK1</accession>
<protein>
    <submittedName>
        <fullName evidence="9">GerAB/ArcD/ProY family transporter</fullName>
    </submittedName>
</protein>
<dbReference type="Pfam" id="PF03845">
    <property type="entry name" value="Spore_permease"/>
    <property type="match status" value="1"/>
</dbReference>
<reference evidence="9" key="1">
    <citation type="submission" date="2023-07" db="EMBL/GenBank/DDBJ databases">
        <title>Fictibacillus sp. isolated from freshwater pond.</title>
        <authorList>
            <person name="Kirdat K."/>
            <person name="Bhat A."/>
            <person name="Mourya A."/>
            <person name="Yadav A."/>
        </authorList>
    </citation>
    <scope>NUCLEOTIDE SEQUENCE</scope>
    <source>
        <strain evidence="9">NE201</strain>
    </source>
</reference>
<keyword evidence="6 8" id="KW-1133">Transmembrane helix</keyword>
<dbReference type="Gene3D" id="1.20.1740.10">
    <property type="entry name" value="Amino acid/polyamine transporter I"/>
    <property type="match status" value="1"/>
</dbReference>
<evidence type="ECO:0000313" key="10">
    <source>
        <dbReference type="Proteomes" id="UP001172721"/>
    </source>
</evidence>
<evidence type="ECO:0000256" key="4">
    <source>
        <dbReference type="ARBA" id="ARBA00022544"/>
    </source>
</evidence>
<dbReference type="Proteomes" id="UP001172721">
    <property type="component" value="Unassembled WGS sequence"/>
</dbReference>